<sequence length="194" mass="22581">MLHWLPVWDLHNVGTFNADIGFKVGYLNELEKMLEKVLPHAMLKAKPNLESRIRILKRYWAIVYDMRKVDKFRHRSFSYYDQLTAIYAKDPTARKDAQTAANIIEEIDVENVATTNTHEERNDFHGCEADVSLGDMDLSATQSQPPRNQVEGLTEDERYCALSKIPDHPTQMLIFFSLPSFVRLEWVRRFLAGH</sequence>
<accession>A0A7J9CGF0</accession>
<gene>
    <name evidence="1" type="ORF">Gogos_004509</name>
</gene>
<organism evidence="1 2">
    <name type="scientific">Gossypium gossypioides</name>
    <name type="common">Mexican cotton</name>
    <name type="synonym">Selera gossypioides</name>
    <dbReference type="NCBI Taxonomy" id="34282"/>
    <lineage>
        <taxon>Eukaryota</taxon>
        <taxon>Viridiplantae</taxon>
        <taxon>Streptophyta</taxon>
        <taxon>Embryophyta</taxon>
        <taxon>Tracheophyta</taxon>
        <taxon>Spermatophyta</taxon>
        <taxon>Magnoliopsida</taxon>
        <taxon>eudicotyledons</taxon>
        <taxon>Gunneridae</taxon>
        <taxon>Pentapetalae</taxon>
        <taxon>rosids</taxon>
        <taxon>malvids</taxon>
        <taxon>Malvales</taxon>
        <taxon>Malvaceae</taxon>
        <taxon>Malvoideae</taxon>
        <taxon>Gossypium</taxon>
    </lineage>
</organism>
<dbReference type="EMBL" id="JABEZY010000010">
    <property type="protein sequence ID" value="MBA0747603.1"/>
    <property type="molecule type" value="Genomic_DNA"/>
</dbReference>
<dbReference type="OrthoDB" id="618098at2759"/>
<dbReference type="PANTHER" id="PTHR46250:SF17">
    <property type="entry name" value="MYB_SANT-LIKE DOMAIN-CONTAINING PROTEIN"/>
    <property type="match status" value="1"/>
</dbReference>
<reference evidence="1 2" key="1">
    <citation type="journal article" date="2019" name="Genome Biol. Evol.">
        <title>Insights into the evolution of the New World diploid cottons (Gossypium, subgenus Houzingenia) based on genome sequencing.</title>
        <authorList>
            <person name="Grover C.E."/>
            <person name="Arick M.A. 2nd"/>
            <person name="Thrash A."/>
            <person name="Conover J.L."/>
            <person name="Sanders W.S."/>
            <person name="Peterson D.G."/>
            <person name="Frelichowski J.E."/>
            <person name="Scheffler J.A."/>
            <person name="Scheffler B.E."/>
            <person name="Wendel J.F."/>
        </authorList>
    </citation>
    <scope>NUCLEOTIDE SEQUENCE [LARGE SCALE GENOMIC DNA]</scope>
    <source>
        <strain evidence="1">5</strain>
        <tissue evidence="1">Leaf</tissue>
    </source>
</reference>
<name>A0A7J9CGF0_GOSGO</name>
<proteinExistence type="predicted"/>
<evidence type="ECO:0000313" key="1">
    <source>
        <dbReference type="EMBL" id="MBA0747603.1"/>
    </source>
</evidence>
<protein>
    <submittedName>
        <fullName evidence="1">Uncharacterized protein</fullName>
    </submittedName>
</protein>
<dbReference type="PANTHER" id="PTHR46250">
    <property type="entry name" value="MYB/SANT-LIKE DNA-BINDING DOMAIN PROTEIN-RELATED"/>
    <property type="match status" value="1"/>
</dbReference>
<keyword evidence="2" id="KW-1185">Reference proteome</keyword>
<dbReference type="AlphaFoldDB" id="A0A7J9CGF0"/>
<evidence type="ECO:0000313" key="2">
    <source>
        <dbReference type="Proteomes" id="UP000593579"/>
    </source>
</evidence>
<comment type="caution">
    <text evidence="1">The sequence shown here is derived from an EMBL/GenBank/DDBJ whole genome shotgun (WGS) entry which is preliminary data.</text>
</comment>
<dbReference type="Proteomes" id="UP000593579">
    <property type="component" value="Unassembled WGS sequence"/>
</dbReference>